<name>A0A2H3DTI8_ARMGA</name>
<reference evidence="2" key="1">
    <citation type="journal article" date="2017" name="Nat. Ecol. Evol.">
        <title>Genome expansion and lineage-specific genetic innovations in the forest pathogenic fungi Armillaria.</title>
        <authorList>
            <person name="Sipos G."/>
            <person name="Prasanna A.N."/>
            <person name="Walter M.C."/>
            <person name="O'Connor E."/>
            <person name="Balint B."/>
            <person name="Krizsan K."/>
            <person name="Kiss B."/>
            <person name="Hess J."/>
            <person name="Varga T."/>
            <person name="Slot J."/>
            <person name="Riley R."/>
            <person name="Boka B."/>
            <person name="Rigling D."/>
            <person name="Barry K."/>
            <person name="Lee J."/>
            <person name="Mihaltcheva S."/>
            <person name="LaButti K."/>
            <person name="Lipzen A."/>
            <person name="Waldron R."/>
            <person name="Moloney N.M."/>
            <person name="Sperisen C."/>
            <person name="Kredics L."/>
            <person name="Vagvoelgyi C."/>
            <person name="Patrignani A."/>
            <person name="Fitzpatrick D."/>
            <person name="Nagy I."/>
            <person name="Doyle S."/>
            <person name="Anderson J.B."/>
            <person name="Grigoriev I.V."/>
            <person name="Gueldener U."/>
            <person name="Muensterkoetter M."/>
            <person name="Nagy L.G."/>
        </authorList>
    </citation>
    <scope>NUCLEOTIDE SEQUENCE [LARGE SCALE GENOMIC DNA]</scope>
    <source>
        <strain evidence="2">Ar21-2</strain>
    </source>
</reference>
<proteinExistence type="predicted"/>
<organism evidence="1 2">
    <name type="scientific">Armillaria gallica</name>
    <name type="common">Bulbous honey fungus</name>
    <name type="synonym">Armillaria bulbosa</name>
    <dbReference type="NCBI Taxonomy" id="47427"/>
    <lineage>
        <taxon>Eukaryota</taxon>
        <taxon>Fungi</taxon>
        <taxon>Dikarya</taxon>
        <taxon>Basidiomycota</taxon>
        <taxon>Agaricomycotina</taxon>
        <taxon>Agaricomycetes</taxon>
        <taxon>Agaricomycetidae</taxon>
        <taxon>Agaricales</taxon>
        <taxon>Marasmiineae</taxon>
        <taxon>Physalacriaceae</taxon>
        <taxon>Armillaria</taxon>
    </lineage>
</organism>
<dbReference type="EMBL" id="KZ293653">
    <property type="protein sequence ID" value="PBK94782.1"/>
    <property type="molecule type" value="Genomic_DNA"/>
</dbReference>
<dbReference type="AlphaFoldDB" id="A0A2H3DTI8"/>
<dbReference type="STRING" id="47427.A0A2H3DTI8"/>
<accession>A0A2H3DTI8</accession>
<keyword evidence="2" id="KW-1185">Reference proteome</keyword>
<sequence>MYHQEWQTMLVLGFLKVAGEGNGLAKRWQQEVTKIMESYIEFPLHADNDMSTVFWQEKAYETLMIEECMEILCELAEVNFHYLVKSSGWTKDKFLSMENSIAAHYCDTFLLYFGRAPVLSHQLAHLTSESYVAEPHNQIATSHSGVYLNIEELI</sequence>
<protein>
    <submittedName>
        <fullName evidence="1">Uncharacterized protein</fullName>
    </submittedName>
</protein>
<evidence type="ECO:0000313" key="1">
    <source>
        <dbReference type="EMBL" id="PBK94782.1"/>
    </source>
</evidence>
<dbReference type="Proteomes" id="UP000217790">
    <property type="component" value="Unassembled WGS sequence"/>
</dbReference>
<dbReference type="OrthoDB" id="2634326at2759"/>
<dbReference type="InParanoid" id="A0A2H3DTI8"/>
<evidence type="ECO:0000313" key="2">
    <source>
        <dbReference type="Proteomes" id="UP000217790"/>
    </source>
</evidence>
<gene>
    <name evidence="1" type="ORF">ARMGADRAFT_1029144</name>
</gene>